<dbReference type="Pfam" id="PF03239">
    <property type="entry name" value="FTR1"/>
    <property type="match status" value="2"/>
</dbReference>
<dbReference type="PANTHER" id="PTHR31632">
    <property type="entry name" value="IRON TRANSPORTER FTH1"/>
    <property type="match status" value="1"/>
</dbReference>
<accession>A0ABS6W7U0</accession>
<feature type="chain" id="PRO_5045364710" evidence="7">
    <location>
        <begin position="35"/>
        <end position="574"/>
    </location>
</feature>
<gene>
    <name evidence="8" type="ORF">KIH73_04105</name>
</gene>
<feature type="signal peptide" evidence="7">
    <location>
        <begin position="1"/>
        <end position="34"/>
    </location>
</feature>
<keyword evidence="5 6" id="KW-0472">Membrane</keyword>
<evidence type="ECO:0000313" key="8">
    <source>
        <dbReference type="EMBL" id="MBW3082570.1"/>
    </source>
</evidence>
<feature type="transmembrane region" description="Helical" evidence="6">
    <location>
        <begin position="458"/>
        <end position="479"/>
    </location>
</feature>
<feature type="transmembrane region" description="Helical" evidence="6">
    <location>
        <begin position="364"/>
        <end position="385"/>
    </location>
</feature>
<comment type="subcellular location">
    <subcellularLocation>
        <location evidence="1">Membrane</location>
        <topology evidence="1">Multi-pass membrane protein</topology>
    </subcellularLocation>
</comment>
<dbReference type="Proteomes" id="UP000812844">
    <property type="component" value="Unassembled WGS sequence"/>
</dbReference>
<name>A0ABS6W7U0_9BIFI</name>
<dbReference type="RefSeq" id="WP_219080871.1">
    <property type="nucleotide sequence ID" value="NZ_JAHBBD010000006.1"/>
</dbReference>
<evidence type="ECO:0000256" key="4">
    <source>
        <dbReference type="ARBA" id="ARBA00022989"/>
    </source>
</evidence>
<evidence type="ECO:0000256" key="5">
    <source>
        <dbReference type="ARBA" id="ARBA00023136"/>
    </source>
</evidence>
<feature type="transmembrane region" description="Helical" evidence="6">
    <location>
        <begin position="491"/>
        <end position="515"/>
    </location>
</feature>
<feature type="transmembrane region" description="Helical" evidence="6">
    <location>
        <begin position="421"/>
        <end position="438"/>
    </location>
</feature>
<evidence type="ECO:0000313" key="9">
    <source>
        <dbReference type="Proteomes" id="UP000812844"/>
    </source>
</evidence>
<dbReference type="PANTHER" id="PTHR31632:SF2">
    <property type="entry name" value="PLASMA MEMBRANE IRON PERMEASE"/>
    <property type="match status" value="1"/>
</dbReference>
<feature type="transmembrane region" description="Helical" evidence="6">
    <location>
        <begin position="299"/>
        <end position="322"/>
    </location>
</feature>
<sequence>MVSRSAAAVRITAVVAALLTVLALAMAPLAAAHAADAGDADSWTAVAETIGADLADGAQRYADGNMAGAASSFNTAYHTDYVASNFAKVVNDTIGAERYEDQKQQFEDLRSLAYQQGSQEQIDAQSAALIADIDECAATLDANADLANPRDYAQARSDRTAAEREQLDAAKVNTNEGRGDRTWSDVAGEMTAVLDEALAAAEGGDGARGAELVNEAYYQYYEKLGFEKNVMNAIGGDRVSLVENTFKSSRKAMTAGEDASGHIADLQAMLVEDAAALDGGAGDDVNGLTRFITSSFGQAFLILIREGLEALLVVAAIIAYLVKSGNRRLVKWIYLGVAVGLAGSGVVAAVFTVLFGGSGPQQEIMEGVCALVATCMLLYTSNWMLSRSSVDAWNRYIRTKTEAAVAGVEAASRSAGVADRVTLAGVASLAALSFLAVFREGAETVIFYQSIYSMTQDSSGMLAGGIAAAVALVAVFLLFRFTSVRIPIGPFFVVTSVLLAVMVVIFAGGGVHSLIEGDLIDGTYLPNMPTNDWIGLYPYAETLAAQGVALAAVVALFVVGLVRQRRRAGTAGRQ</sequence>
<keyword evidence="4 6" id="KW-1133">Transmembrane helix</keyword>
<comment type="similarity">
    <text evidence="2">Belongs to the oxidase-dependent Fe transporter (OFeT) (TC 9.A.10.1) family.</text>
</comment>
<keyword evidence="9" id="KW-1185">Reference proteome</keyword>
<feature type="transmembrane region" description="Helical" evidence="6">
    <location>
        <begin position="334"/>
        <end position="358"/>
    </location>
</feature>
<keyword evidence="3 6" id="KW-0812">Transmembrane</keyword>
<comment type="caution">
    <text evidence="8">The sequence shown here is derived from an EMBL/GenBank/DDBJ whole genome shotgun (WGS) entry which is preliminary data.</text>
</comment>
<feature type="transmembrane region" description="Helical" evidence="6">
    <location>
        <begin position="543"/>
        <end position="562"/>
    </location>
</feature>
<evidence type="ECO:0000256" key="6">
    <source>
        <dbReference type="SAM" id="Phobius"/>
    </source>
</evidence>
<protein>
    <submittedName>
        <fullName evidence="8">FTR1 family iron permease</fullName>
    </submittedName>
</protein>
<reference evidence="8 9" key="1">
    <citation type="submission" date="2021-05" db="EMBL/GenBank/DDBJ databases">
        <title>Phylogenetic classification of ten novel species belonging to the genus Bifidobacterium comprising B. colchicus sp. nov., B. abeli sp. nov., B. bicoloris sp. nov., B. guerezis sp. nov., B. rosaliae sp. nov., B. santillanensis sp. nov., B. argentati sp. nov., B. amazzoni sp. nov., B. pluviali sp. nov., and B. pinnaculum sp. nov.</title>
        <authorList>
            <person name="Lugli G.A."/>
            <person name="Ruiz Garcia L."/>
            <person name="Margolles A."/>
            <person name="Ventura M."/>
        </authorList>
    </citation>
    <scope>NUCLEOTIDE SEQUENCE [LARGE SCALE GENOMIC DNA]</scope>
    <source>
        <strain evidence="8 9">6T3</strain>
    </source>
</reference>
<evidence type="ECO:0000256" key="3">
    <source>
        <dbReference type="ARBA" id="ARBA00022692"/>
    </source>
</evidence>
<dbReference type="InterPro" id="IPR004923">
    <property type="entry name" value="FTR1/Fip1/EfeU"/>
</dbReference>
<dbReference type="EMBL" id="JAHBBD010000006">
    <property type="protein sequence ID" value="MBW3082570.1"/>
    <property type="molecule type" value="Genomic_DNA"/>
</dbReference>
<evidence type="ECO:0000256" key="7">
    <source>
        <dbReference type="SAM" id="SignalP"/>
    </source>
</evidence>
<keyword evidence="7" id="KW-0732">Signal</keyword>
<evidence type="ECO:0000256" key="1">
    <source>
        <dbReference type="ARBA" id="ARBA00004141"/>
    </source>
</evidence>
<evidence type="ECO:0000256" key="2">
    <source>
        <dbReference type="ARBA" id="ARBA00008333"/>
    </source>
</evidence>
<organism evidence="8 9">
    <name type="scientific">Bifidobacterium phasiani</name>
    <dbReference type="NCBI Taxonomy" id="2834431"/>
    <lineage>
        <taxon>Bacteria</taxon>
        <taxon>Bacillati</taxon>
        <taxon>Actinomycetota</taxon>
        <taxon>Actinomycetes</taxon>
        <taxon>Bifidobacteriales</taxon>
        <taxon>Bifidobacteriaceae</taxon>
        <taxon>Bifidobacterium</taxon>
    </lineage>
</organism>
<proteinExistence type="inferred from homology"/>